<evidence type="ECO:0000256" key="3">
    <source>
        <dbReference type="ARBA" id="ARBA00022989"/>
    </source>
</evidence>
<keyword evidence="2 5" id="KW-0812">Transmembrane</keyword>
<keyword evidence="8" id="KW-1185">Reference proteome</keyword>
<dbReference type="InterPro" id="IPR053009">
    <property type="entry name" value="Xanthocillin_Biosynth-Assoc"/>
</dbReference>
<protein>
    <recommendedName>
        <fullName evidence="6">TMEM205-like domain-containing protein</fullName>
    </recommendedName>
</protein>
<evidence type="ECO:0000256" key="4">
    <source>
        <dbReference type="ARBA" id="ARBA00023136"/>
    </source>
</evidence>
<keyword evidence="3 5" id="KW-1133">Transmembrane helix</keyword>
<sequence>MAGSIFCSVAPYHIISYGALLGTTFFHSFINGPTMFKAVDRPSFSAIQQRIFPIYFGMQTALPIVLALTFPGNPLTGVSSGIAGLLDASSKLDSLLPIAGMFVSGLANLAVLLPATVDVMKQRRGQVKRDGKDWWSEGPHSEEMRALNKKFGMLHGISSLLNLGTFAAAVAYGFTLGARIQSVADRIP</sequence>
<evidence type="ECO:0000313" key="7">
    <source>
        <dbReference type="EMBL" id="PHH80203.1"/>
    </source>
</evidence>
<dbReference type="Pfam" id="PF13664">
    <property type="entry name" value="DUF4149"/>
    <property type="match status" value="1"/>
</dbReference>
<comment type="caution">
    <text evidence="7">The sequence shown here is derived from an EMBL/GenBank/DDBJ whole genome shotgun (WGS) entry which is preliminary data.</text>
</comment>
<dbReference type="GO" id="GO:0016020">
    <property type="term" value="C:membrane"/>
    <property type="evidence" value="ECO:0007669"/>
    <property type="project" value="UniProtKB-SubCell"/>
</dbReference>
<feature type="transmembrane region" description="Helical" evidence="5">
    <location>
        <begin position="12"/>
        <end position="30"/>
    </location>
</feature>
<evidence type="ECO:0000259" key="6">
    <source>
        <dbReference type="Pfam" id="PF13664"/>
    </source>
</evidence>
<proteinExistence type="predicted"/>
<feature type="transmembrane region" description="Helical" evidence="5">
    <location>
        <begin position="95"/>
        <end position="119"/>
    </location>
</feature>
<feature type="transmembrane region" description="Helical" evidence="5">
    <location>
        <begin position="151"/>
        <end position="174"/>
    </location>
</feature>
<dbReference type="PANTHER" id="PTHR23241">
    <property type="entry name" value="LATE EMBRYOGENESIS ABUNDANT PLANTS LEA-RELATED"/>
    <property type="match status" value="1"/>
</dbReference>
<organism evidence="7 8">
    <name type="scientific">Ophiocordyceps australis</name>
    <dbReference type="NCBI Taxonomy" id="1399860"/>
    <lineage>
        <taxon>Eukaryota</taxon>
        <taxon>Fungi</taxon>
        <taxon>Dikarya</taxon>
        <taxon>Ascomycota</taxon>
        <taxon>Pezizomycotina</taxon>
        <taxon>Sordariomycetes</taxon>
        <taxon>Hypocreomycetidae</taxon>
        <taxon>Hypocreales</taxon>
        <taxon>Ophiocordycipitaceae</taxon>
        <taxon>Ophiocordyceps</taxon>
    </lineage>
</organism>
<comment type="subcellular location">
    <subcellularLocation>
        <location evidence="1">Membrane</location>
    </subcellularLocation>
</comment>
<dbReference type="Proteomes" id="UP000224854">
    <property type="component" value="Unassembled WGS sequence"/>
</dbReference>
<gene>
    <name evidence="7" type="ORF">CDD82_1916</name>
</gene>
<evidence type="ECO:0000256" key="1">
    <source>
        <dbReference type="ARBA" id="ARBA00004370"/>
    </source>
</evidence>
<keyword evidence="4 5" id="KW-0472">Membrane</keyword>
<evidence type="ECO:0000256" key="2">
    <source>
        <dbReference type="ARBA" id="ARBA00022692"/>
    </source>
</evidence>
<dbReference type="InterPro" id="IPR025423">
    <property type="entry name" value="TMEM205-like"/>
</dbReference>
<dbReference type="AlphaFoldDB" id="A0A2C5ZK33"/>
<evidence type="ECO:0000313" key="8">
    <source>
        <dbReference type="Proteomes" id="UP000224854"/>
    </source>
</evidence>
<accession>A0A2C5ZK33</accession>
<dbReference type="PANTHER" id="PTHR23241:SF106">
    <property type="entry name" value="DUF4149 DOMAIN-CONTAINING PROTEIN"/>
    <property type="match status" value="1"/>
</dbReference>
<name>A0A2C5ZK33_9HYPO</name>
<dbReference type="OrthoDB" id="1641132at2759"/>
<feature type="domain" description="TMEM205-like" evidence="6">
    <location>
        <begin position="16"/>
        <end position="124"/>
    </location>
</feature>
<reference evidence="7 8" key="1">
    <citation type="submission" date="2017-06" db="EMBL/GenBank/DDBJ databases">
        <title>Ant-infecting Ophiocordyceps genomes reveal a high diversity of potential behavioral manipulation genes and a possible major role for enterotoxins.</title>
        <authorList>
            <person name="De Bekker C."/>
            <person name="Evans H.C."/>
            <person name="Brachmann A."/>
            <person name="Hughes D.P."/>
        </authorList>
    </citation>
    <scope>NUCLEOTIDE SEQUENCE [LARGE SCALE GENOMIC DNA]</scope>
    <source>
        <strain evidence="7 8">1348a</strain>
    </source>
</reference>
<dbReference type="EMBL" id="NJEU01000162">
    <property type="protein sequence ID" value="PHH80203.1"/>
    <property type="molecule type" value="Genomic_DNA"/>
</dbReference>
<evidence type="ECO:0000256" key="5">
    <source>
        <dbReference type="SAM" id="Phobius"/>
    </source>
</evidence>
<feature type="transmembrane region" description="Helical" evidence="5">
    <location>
        <begin position="51"/>
        <end position="70"/>
    </location>
</feature>